<dbReference type="EnsemblPlants" id="AET5Gv21168800.14">
    <property type="protein sequence ID" value="AET5Gv21168800.14"/>
    <property type="gene ID" value="AET5Gv21168800"/>
</dbReference>
<sequence>MSGRLCGDYAGRFMFILACSFCATHFIGAVSSLEALLSLLLYGTLELQVQSFSYLLRDKIKIIK</sequence>
<name>A0A453MFZ6_AEGTS</name>
<keyword evidence="1" id="KW-0812">Transmembrane</keyword>
<evidence type="ECO:0000313" key="2">
    <source>
        <dbReference type="EnsemblPlants" id="AET5Gv21168800.14"/>
    </source>
</evidence>
<proteinExistence type="predicted"/>
<organism evidence="2 3">
    <name type="scientific">Aegilops tauschii subsp. strangulata</name>
    <name type="common">Goatgrass</name>
    <dbReference type="NCBI Taxonomy" id="200361"/>
    <lineage>
        <taxon>Eukaryota</taxon>
        <taxon>Viridiplantae</taxon>
        <taxon>Streptophyta</taxon>
        <taxon>Embryophyta</taxon>
        <taxon>Tracheophyta</taxon>
        <taxon>Spermatophyta</taxon>
        <taxon>Magnoliopsida</taxon>
        <taxon>Liliopsida</taxon>
        <taxon>Poales</taxon>
        <taxon>Poaceae</taxon>
        <taxon>BOP clade</taxon>
        <taxon>Pooideae</taxon>
        <taxon>Triticodae</taxon>
        <taxon>Triticeae</taxon>
        <taxon>Triticinae</taxon>
        <taxon>Aegilops</taxon>
    </lineage>
</organism>
<reference evidence="2" key="5">
    <citation type="journal article" date="2021" name="G3 (Bethesda)">
        <title>Aegilops tauschii genome assembly Aet v5.0 features greater sequence contiguity and improved annotation.</title>
        <authorList>
            <person name="Wang L."/>
            <person name="Zhu T."/>
            <person name="Rodriguez J.C."/>
            <person name="Deal K.R."/>
            <person name="Dubcovsky J."/>
            <person name="McGuire P.E."/>
            <person name="Lux T."/>
            <person name="Spannagl M."/>
            <person name="Mayer K.F.X."/>
            <person name="Baldrich P."/>
            <person name="Meyers B.C."/>
            <person name="Huo N."/>
            <person name="Gu Y.Q."/>
            <person name="Zhou H."/>
            <person name="Devos K.M."/>
            <person name="Bennetzen J.L."/>
            <person name="Unver T."/>
            <person name="Budak H."/>
            <person name="Gulick P.J."/>
            <person name="Galiba G."/>
            <person name="Kalapos B."/>
            <person name="Nelson D.R."/>
            <person name="Li P."/>
            <person name="You F.M."/>
            <person name="Luo M.C."/>
            <person name="Dvorak J."/>
        </authorList>
    </citation>
    <scope>NUCLEOTIDE SEQUENCE [LARGE SCALE GENOMIC DNA]</scope>
    <source>
        <strain evidence="2">cv. AL8/78</strain>
    </source>
</reference>
<protein>
    <submittedName>
        <fullName evidence="2">Uncharacterized protein</fullName>
    </submittedName>
</protein>
<dbReference type="AlphaFoldDB" id="A0A453MFZ6"/>
<feature type="transmembrane region" description="Helical" evidence="1">
    <location>
        <begin position="12"/>
        <end position="30"/>
    </location>
</feature>
<reference evidence="3" key="2">
    <citation type="journal article" date="2017" name="Nat. Plants">
        <title>The Aegilops tauschii genome reveals multiple impacts of transposons.</title>
        <authorList>
            <person name="Zhao G."/>
            <person name="Zou C."/>
            <person name="Li K."/>
            <person name="Wang K."/>
            <person name="Li T."/>
            <person name="Gao L."/>
            <person name="Zhang X."/>
            <person name="Wang H."/>
            <person name="Yang Z."/>
            <person name="Liu X."/>
            <person name="Jiang W."/>
            <person name="Mao L."/>
            <person name="Kong X."/>
            <person name="Jiao Y."/>
            <person name="Jia J."/>
        </authorList>
    </citation>
    <scope>NUCLEOTIDE SEQUENCE [LARGE SCALE GENOMIC DNA]</scope>
    <source>
        <strain evidence="3">cv. AL8/78</strain>
    </source>
</reference>
<keyword evidence="1" id="KW-0472">Membrane</keyword>
<reference evidence="3" key="1">
    <citation type="journal article" date="2014" name="Science">
        <title>Ancient hybridizations among the ancestral genomes of bread wheat.</title>
        <authorList>
            <consortium name="International Wheat Genome Sequencing Consortium,"/>
            <person name="Marcussen T."/>
            <person name="Sandve S.R."/>
            <person name="Heier L."/>
            <person name="Spannagl M."/>
            <person name="Pfeifer M."/>
            <person name="Jakobsen K.S."/>
            <person name="Wulff B.B."/>
            <person name="Steuernagel B."/>
            <person name="Mayer K.F."/>
            <person name="Olsen O.A."/>
        </authorList>
    </citation>
    <scope>NUCLEOTIDE SEQUENCE [LARGE SCALE GENOMIC DNA]</scope>
    <source>
        <strain evidence="3">cv. AL8/78</strain>
    </source>
</reference>
<keyword evidence="1" id="KW-1133">Transmembrane helix</keyword>
<keyword evidence="3" id="KW-1185">Reference proteome</keyword>
<accession>A0A453MFZ6</accession>
<dbReference type="Gramene" id="AET5Gv21168800.14">
    <property type="protein sequence ID" value="AET5Gv21168800.14"/>
    <property type="gene ID" value="AET5Gv21168800"/>
</dbReference>
<evidence type="ECO:0000313" key="3">
    <source>
        <dbReference type="Proteomes" id="UP000015105"/>
    </source>
</evidence>
<reference evidence="2" key="3">
    <citation type="journal article" date="2017" name="Nature">
        <title>Genome sequence of the progenitor of the wheat D genome Aegilops tauschii.</title>
        <authorList>
            <person name="Luo M.C."/>
            <person name="Gu Y.Q."/>
            <person name="Puiu D."/>
            <person name="Wang H."/>
            <person name="Twardziok S.O."/>
            <person name="Deal K.R."/>
            <person name="Huo N."/>
            <person name="Zhu T."/>
            <person name="Wang L."/>
            <person name="Wang Y."/>
            <person name="McGuire P.E."/>
            <person name="Liu S."/>
            <person name="Long H."/>
            <person name="Ramasamy R.K."/>
            <person name="Rodriguez J.C."/>
            <person name="Van S.L."/>
            <person name="Yuan L."/>
            <person name="Wang Z."/>
            <person name="Xia Z."/>
            <person name="Xiao L."/>
            <person name="Anderson O.D."/>
            <person name="Ouyang S."/>
            <person name="Liang Y."/>
            <person name="Zimin A.V."/>
            <person name="Pertea G."/>
            <person name="Qi P."/>
            <person name="Bennetzen J.L."/>
            <person name="Dai X."/>
            <person name="Dawson M.W."/>
            <person name="Muller H.G."/>
            <person name="Kugler K."/>
            <person name="Rivarola-Duarte L."/>
            <person name="Spannagl M."/>
            <person name="Mayer K.F.X."/>
            <person name="Lu F.H."/>
            <person name="Bevan M.W."/>
            <person name="Leroy P."/>
            <person name="Li P."/>
            <person name="You F.M."/>
            <person name="Sun Q."/>
            <person name="Liu Z."/>
            <person name="Lyons E."/>
            <person name="Wicker T."/>
            <person name="Salzberg S.L."/>
            <person name="Devos K.M."/>
            <person name="Dvorak J."/>
        </authorList>
    </citation>
    <scope>NUCLEOTIDE SEQUENCE [LARGE SCALE GENOMIC DNA]</scope>
    <source>
        <strain evidence="2">cv. AL8/78</strain>
    </source>
</reference>
<dbReference type="Proteomes" id="UP000015105">
    <property type="component" value="Chromosome 5D"/>
</dbReference>
<evidence type="ECO:0000256" key="1">
    <source>
        <dbReference type="SAM" id="Phobius"/>
    </source>
</evidence>
<reference evidence="2" key="4">
    <citation type="submission" date="2019-03" db="UniProtKB">
        <authorList>
            <consortium name="EnsemblPlants"/>
        </authorList>
    </citation>
    <scope>IDENTIFICATION</scope>
</reference>